<accession>A0AAN6UDA9</accession>
<name>A0AAN6UDA9_9PEZI</name>
<dbReference type="Proteomes" id="UP001304895">
    <property type="component" value="Unassembled WGS sequence"/>
</dbReference>
<keyword evidence="3" id="KW-1185">Reference proteome</keyword>
<evidence type="ECO:0000256" key="1">
    <source>
        <dbReference type="SAM" id="MobiDB-lite"/>
    </source>
</evidence>
<feature type="compositionally biased region" description="Basic residues" evidence="1">
    <location>
        <begin position="1"/>
        <end position="11"/>
    </location>
</feature>
<dbReference type="AlphaFoldDB" id="A0AAN6UDA9"/>
<protein>
    <submittedName>
        <fullName evidence="2">Uncharacterized protein</fullName>
    </submittedName>
</protein>
<organism evidence="2 3">
    <name type="scientific">Trichocladium antarcticum</name>
    <dbReference type="NCBI Taxonomy" id="1450529"/>
    <lineage>
        <taxon>Eukaryota</taxon>
        <taxon>Fungi</taxon>
        <taxon>Dikarya</taxon>
        <taxon>Ascomycota</taxon>
        <taxon>Pezizomycotina</taxon>
        <taxon>Sordariomycetes</taxon>
        <taxon>Sordariomycetidae</taxon>
        <taxon>Sordariales</taxon>
        <taxon>Chaetomiaceae</taxon>
        <taxon>Trichocladium</taxon>
    </lineage>
</organism>
<feature type="region of interest" description="Disordered" evidence="1">
    <location>
        <begin position="1"/>
        <end position="35"/>
    </location>
</feature>
<gene>
    <name evidence="2" type="ORF">BT67DRAFT_445719</name>
</gene>
<comment type="caution">
    <text evidence="2">The sequence shown here is derived from an EMBL/GenBank/DDBJ whole genome shotgun (WGS) entry which is preliminary data.</text>
</comment>
<reference evidence="2" key="1">
    <citation type="journal article" date="2023" name="Mol. Phylogenet. Evol.">
        <title>Genome-scale phylogeny and comparative genomics of the fungal order Sordariales.</title>
        <authorList>
            <person name="Hensen N."/>
            <person name="Bonometti L."/>
            <person name="Westerberg I."/>
            <person name="Brannstrom I.O."/>
            <person name="Guillou S."/>
            <person name="Cros-Aarteil S."/>
            <person name="Calhoun S."/>
            <person name="Haridas S."/>
            <person name="Kuo A."/>
            <person name="Mondo S."/>
            <person name="Pangilinan J."/>
            <person name="Riley R."/>
            <person name="LaButti K."/>
            <person name="Andreopoulos B."/>
            <person name="Lipzen A."/>
            <person name="Chen C."/>
            <person name="Yan M."/>
            <person name="Daum C."/>
            <person name="Ng V."/>
            <person name="Clum A."/>
            <person name="Steindorff A."/>
            <person name="Ohm R.A."/>
            <person name="Martin F."/>
            <person name="Silar P."/>
            <person name="Natvig D.O."/>
            <person name="Lalanne C."/>
            <person name="Gautier V."/>
            <person name="Ament-Velasquez S.L."/>
            <person name="Kruys A."/>
            <person name="Hutchinson M.I."/>
            <person name="Powell A.J."/>
            <person name="Barry K."/>
            <person name="Miller A.N."/>
            <person name="Grigoriev I.V."/>
            <person name="Debuchy R."/>
            <person name="Gladieux P."/>
            <person name="Hiltunen Thoren M."/>
            <person name="Johannesson H."/>
        </authorList>
    </citation>
    <scope>NUCLEOTIDE SEQUENCE</scope>
    <source>
        <strain evidence="2">CBS 123565</strain>
    </source>
</reference>
<dbReference type="EMBL" id="MU853436">
    <property type="protein sequence ID" value="KAK4130481.1"/>
    <property type="molecule type" value="Genomic_DNA"/>
</dbReference>
<dbReference type="PANTHER" id="PTHR38790">
    <property type="entry name" value="2EXR DOMAIN-CONTAINING PROTEIN-RELATED"/>
    <property type="match status" value="1"/>
</dbReference>
<evidence type="ECO:0000313" key="3">
    <source>
        <dbReference type="Proteomes" id="UP001304895"/>
    </source>
</evidence>
<feature type="compositionally biased region" description="Basic and acidic residues" evidence="1">
    <location>
        <begin position="12"/>
        <end position="27"/>
    </location>
</feature>
<reference evidence="2" key="2">
    <citation type="submission" date="2023-05" db="EMBL/GenBank/DDBJ databases">
        <authorList>
            <consortium name="Lawrence Berkeley National Laboratory"/>
            <person name="Steindorff A."/>
            <person name="Hensen N."/>
            <person name="Bonometti L."/>
            <person name="Westerberg I."/>
            <person name="Brannstrom I.O."/>
            <person name="Guillou S."/>
            <person name="Cros-Aarteil S."/>
            <person name="Calhoun S."/>
            <person name="Haridas S."/>
            <person name="Kuo A."/>
            <person name="Mondo S."/>
            <person name="Pangilinan J."/>
            <person name="Riley R."/>
            <person name="Labutti K."/>
            <person name="Andreopoulos B."/>
            <person name="Lipzen A."/>
            <person name="Chen C."/>
            <person name="Yanf M."/>
            <person name="Daum C."/>
            <person name="Ng V."/>
            <person name="Clum A."/>
            <person name="Ohm R."/>
            <person name="Martin F."/>
            <person name="Silar P."/>
            <person name="Natvig D."/>
            <person name="Lalanne C."/>
            <person name="Gautier V."/>
            <person name="Ament-Velasquez S.L."/>
            <person name="Kruys A."/>
            <person name="Hutchinson M.I."/>
            <person name="Powell A.J."/>
            <person name="Barry K."/>
            <person name="Miller A.N."/>
            <person name="Grigoriev I.V."/>
            <person name="Debuchy R."/>
            <person name="Gladieux P."/>
            <person name="Thoren M.H."/>
            <person name="Johannesson H."/>
        </authorList>
    </citation>
    <scope>NUCLEOTIDE SEQUENCE</scope>
    <source>
        <strain evidence="2">CBS 123565</strain>
    </source>
</reference>
<sequence length="209" mass="23565">MAKNKTEKKKPKQQDSNDSKDSKDPERSAQVNPQTGSLLFQKLPQEIRDHIWAQLFYSTRFTCGERPTGRISTVPIKPAPNGLALLRTCRRAQLEIGDSWLRHVLFCFEDIEAMLDKLSALSVDVLSKLRYMRVRGDTLMLSYPDDDVFYRLVSALKLLPGLQLDQLTVLGGHGIQVCYDSLGSLIKDGNGWKTLRTGVSSLHSPETKF</sequence>
<proteinExistence type="predicted"/>
<evidence type="ECO:0000313" key="2">
    <source>
        <dbReference type="EMBL" id="KAK4130481.1"/>
    </source>
</evidence>